<evidence type="ECO:0000313" key="2">
    <source>
        <dbReference type="Proteomes" id="UP000789920"/>
    </source>
</evidence>
<accession>A0ACA9SXG9</accession>
<dbReference type="EMBL" id="CAJVQC010177304">
    <property type="protein sequence ID" value="CAG8851635.1"/>
    <property type="molecule type" value="Genomic_DNA"/>
</dbReference>
<feature type="non-terminal residue" evidence="1">
    <location>
        <position position="71"/>
    </location>
</feature>
<keyword evidence="2" id="KW-1185">Reference proteome</keyword>
<evidence type="ECO:0000313" key="1">
    <source>
        <dbReference type="EMBL" id="CAG8851635.1"/>
    </source>
</evidence>
<gene>
    <name evidence="1" type="ORF">RPERSI_LOCUS36661</name>
</gene>
<dbReference type="Proteomes" id="UP000789920">
    <property type="component" value="Unassembled WGS sequence"/>
</dbReference>
<sequence length="71" mass="8470">MSSDDSELYEEIEDLESIFVNLFYAPKVDFNKPIYIPKPDINLNNLLWILIWVFKFQERFQLSNIVTDALI</sequence>
<protein>
    <submittedName>
        <fullName evidence="1">36595_t:CDS:1</fullName>
    </submittedName>
</protein>
<organism evidence="1 2">
    <name type="scientific">Racocetra persica</name>
    <dbReference type="NCBI Taxonomy" id="160502"/>
    <lineage>
        <taxon>Eukaryota</taxon>
        <taxon>Fungi</taxon>
        <taxon>Fungi incertae sedis</taxon>
        <taxon>Mucoromycota</taxon>
        <taxon>Glomeromycotina</taxon>
        <taxon>Glomeromycetes</taxon>
        <taxon>Diversisporales</taxon>
        <taxon>Gigasporaceae</taxon>
        <taxon>Racocetra</taxon>
    </lineage>
</organism>
<name>A0ACA9SXG9_9GLOM</name>
<comment type="caution">
    <text evidence="1">The sequence shown here is derived from an EMBL/GenBank/DDBJ whole genome shotgun (WGS) entry which is preliminary data.</text>
</comment>
<proteinExistence type="predicted"/>
<reference evidence="1" key="1">
    <citation type="submission" date="2021-06" db="EMBL/GenBank/DDBJ databases">
        <authorList>
            <person name="Kallberg Y."/>
            <person name="Tangrot J."/>
            <person name="Rosling A."/>
        </authorList>
    </citation>
    <scope>NUCLEOTIDE SEQUENCE</scope>
    <source>
        <strain evidence="1">MA461A</strain>
    </source>
</reference>